<dbReference type="EMBL" id="JAEACQ010000174">
    <property type="protein sequence ID" value="MBL7628162.1"/>
    <property type="molecule type" value="Genomic_DNA"/>
</dbReference>
<dbReference type="Gene3D" id="2.180.10.10">
    <property type="entry name" value="RHS repeat-associated core"/>
    <property type="match status" value="5"/>
</dbReference>
<dbReference type="PANTHER" id="PTHR32305:SF17">
    <property type="entry name" value="TRNA NUCLEASE WAPA"/>
    <property type="match status" value="1"/>
</dbReference>
<feature type="domain" description="Hint" evidence="3">
    <location>
        <begin position="3019"/>
        <end position="3120"/>
    </location>
</feature>
<dbReference type="InterPro" id="IPR030934">
    <property type="entry name" value="Intein_C"/>
</dbReference>
<dbReference type="InterPro" id="IPR045351">
    <property type="entry name" value="DUF6531"/>
</dbReference>
<dbReference type="NCBIfam" id="TIGR01443">
    <property type="entry name" value="intein_Cterm"/>
    <property type="match status" value="1"/>
</dbReference>
<dbReference type="Proteomes" id="UP000604475">
    <property type="component" value="Unassembled WGS sequence"/>
</dbReference>
<dbReference type="SMART" id="SM00306">
    <property type="entry name" value="HintN"/>
    <property type="match status" value="1"/>
</dbReference>
<dbReference type="Pfam" id="PF20148">
    <property type="entry name" value="DUF6531"/>
    <property type="match status" value="1"/>
</dbReference>
<organism evidence="4 5">
    <name type="scientific">Frankia nepalensis</name>
    <dbReference type="NCBI Taxonomy" id="1836974"/>
    <lineage>
        <taxon>Bacteria</taxon>
        <taxon>Bacillati</taxon>
        <taxon>Actinomycetota</taxon>
        <taxon>Actinomycetes</taxon>
        <taxon>Frankiales</taxon>
        <taxon>Frankiaceae</taxon>
        <taxon>Frankia</taxon>
    </lineage>
</organism>
<dbReference type="PANTHER" id="PTHR32305">
    <property type="match status" value="1"/>
</dbReference>
<dbReference type="Gene3D" id="2.60.120.560">
    <property type="entry name" value="Exo-inulinase, domain 1"/>
    <property type="match status" value="1"/>
</dbReference>
<dbReference type="InterPro" id="IPR031325">
    <property type="entry name" value="RHS_repeat"/>
</dbReference>
<dbReference type="InterPro" id="IPR003587">
    <property type="entry name" value="Hint_dom_N"/>
</dbReference>
<feature type="region of interest" description="Disordered" evidence="2">
    <location>
        <begin position="55"/>
        <end position="99"/>
    </location>
</feature>
<evidence type="ECO:0000313" key="5">
    <source>
        <dbReference type="Proteomes" id="UP000604475"/>
    </source>
</evidence>
<keyword evidence="1" id="KW-0677">Repeat</keyword>
<dbReference type="Gene3D" id="2.60.40.10">
    <property type="entry name" value="Immunoglobulins"/>
    <property type="match status" value="1"/>
</dbReference>
<reference evidence="4" key="1">
    <citation type="submission" date="2020-12" db="EMBL/GenBank/DDBJ databases">
        <title>Genomic characterization of non-nitrogen-fixing Frankia strains.</title>
        <authorList>
            <person name="Carlos-Shanley C."/>
            <person name="Guerra T."/>
            <person name="Hahn D."/>
        </authorList>
    </citation>
    <scope>NUCLEOTIDE SEQUENCE</scope>
    <source>
        <strain evidence="4">CN6</strain>
    </source>
</reference>
<proteinExistence type="predicted"/>
<feature type="compositionally biased region" description="Basic and acidic residues" evidence="2">
    <location>
        <begin position="2886"/>
        <end position="2901"/>
    </location>
</feature>
<feature type="region of interest" description="Disordered" evidence="2">
    <location>
        <begin position="1699"/>
        <end position="1723"/>
    </location>
</feature>
<feature type="region of interest" description="Disordered" evidence="2">
    <location>
        <begin position="2860"/>
        <end position="2974"/>
    </location>
</feature>
<feature type="region of interest" description="Disordered" evidence="2">
    <location>
        <begin position="889"/>
        <end position="913"/>
    </location>
</feature>
<dbReference type="InterPro" id="IPR022385">
    <property type="entry name" value="Rhs_assc_core"/>
</dbReference>
<dbReference type="NCBIfam" id="TIGR03696">
    <property type="entry name" value="Rhs_assc_core"/>
    <property type="match status" value="1"/>
</dbReference>
<dbReference type="NCBIfam" id="NF033679">
    <property type="entry name" value="DNRLRE_dom"/>
    <property type="match status" value="1"/>
</dbReference>
<dbReference type="Pfam" id="PF14414">
    <property type="entry name" value="WHH"/>
    <property type="match status" value="1"/>
</dbReference>
<feature type="compositionally biased region" description="Low complexity" evidence="2">
    <location>
        <begin position="2902"/>
        <end position="2915"/>
    </location>
</feature>
<feature type="compositionally biased region" description="Basic and acidic residues" evidence="2">
    <location>
        <begin position="2860"/>
        <end position="2879"/>
    </location>
</feature>
<dbReference type="NCBIfam" id="TIGR01643">
    <property type="entry name" value="YD_repeat_2x"/>
    <property type="match status" value="8"/>
</dbReference>
<dbReference type="Pfam" id="PF07591">
    <property type="entry name" value="PT-HINT"/>
    <property type="match status" value="1"/>
</dbReference>
<dbReference type="InterPro" id="IPR013783">
    <property type="entry name" value="Ig-like_fold"/>
</dbReference>
<sequence length="3298" mass="350676">MVGRQLFSRRPLSFARRLVRRRAWLRRVALPLVPLLLVTGVALVVYERVTSPEMTPISEQNPFRDADVRVPESTGGSAEDRAHEVPTSATQGEARADPAKLRDQVPELAGTVPTTGVTPQELTVEPFEPQVASKADASAPREATFGESEPFVAKPADGTEMKPQAGRVEVPELQTESRQVFRNPDGTYTSETTMGSDRFQDARGDWVGIDTALVTGDKGRLRARSTEKPVDLATRADDPALARVDLGDGLSFAFGIAEASGAKAQIDGSKAVFAGVREDADVEVGPTADGLKEIVVLHSAKAPTTWVYPLTLTGLTAKIDGRQVVLTDKDGKQRAVIPPGSMMDSRPTTAAGFYASSDGVTYSLVTLSDGRQALRVDLDREWVTSKDRVFPILVDPSFSTLLTGADDTYVSSANPSTNYASALEIKSGVYGSDIVRGYLSFPGNGSLTNATVTNAHVKLFNWFSASGCSARPVSLRQVMIPWWGGNMTWPGATIGPEVAWKSFANDASVPACGGSWQFIGDYDQRLTNLVNSWTHNPTSNFGLAIVTSDTDVQWLKSFYSNNCWCNPATPASDYRPRMEIQWTPYGVQYGYPSGSPVWTVQPTTTSPGQIPVRLTNTGQATWPANGNYKLSYHIYDASNTTEIIHQGLQTNIPVTVTSGQTVDVTAAVDLTGLPAGSYHIRWDMEEVGVSWFSGQGVYQYVTPITLAAAVNQSPYIYNVSPLSGTAVPTAQPALTLSAFDPDNGPNPLQYQFQLCTGSDASSGSCWSSGWQSSNTWSPPVGALTWGQVYHWRGQVRDGAATSPWTAPLALQPLNYQEAPGWDSGENPYVPAVAEVHPLTQNYTTSATDAAHQGVGPVMNVVRTYNSSDSADGLFGLGWTTEFDTAAVPDAAGPGNVQVRYPDGRTSRFGRDADGSYQPSHGHYSFLQASAPRVASFTGANSTNSLGTTDTGESWQVLDGVWGVSGNTAYLQTAGGWFRSVAVVPAPSDGTIRFRAPVLQDRIGISFRVQDIDNMWLLYVNPSTNALVLAKRVGGWETTVLTAPNACCSTSDTYGVRLAGSQLSILRNNQVVATTSDSQFSSATRAGLYAQGTGAGRLDSLVITPDQHRDTFTNANSATDLGWSDDGEHWVDLAGTWGTSSNTAYLATAGGGNNLTTVGAAADGTITFTEPTAQAGVGVAFRVADAANYWRLVADPAAGSWVLIKRVAGTDSTVAVATGTCCTPADVLTIVTSGASIIVQRNGTQIISVKDPAVLYGSRAGPYADATGAGRIDNFTTTAATELTEKDGTSYTFRSDGRLVSSTDPAGNRVQLAYNANAQLTTATNATTGRALTFTWTGDGKHVATVSTPSVAAHSGPLTWSYTYSGGKLTEVVGPQSPDPTEYSYNGSGKLTEITLPEGNLAAKTGYNGDGTVAWREDGLGNRTTFEEIQTSPTVIVRTTSPNGDEEEWEYSAWGQLISKSSAAGERTFEYNDAGFLQQVVDENGNWTWYDTDDHGNVLGRWAPRDENWVTGETFEYFHGAPGDPRNDLVTVHRDGRSGSPTDDTYKTVYDYDALGHLASTTSPPTAGFPGGRVTSATYTAGTEAAVGGGTMPAGLLASYTDANGRTTTYEYSSAGDLRRDVDPVGLVHDYTYDELGRQLTSKETSDTYPAGLTTSYTYSKLSLVATVTEPGVTNPVTNVTHTRVTTNSYDANGNLTQTVVSDATGGDPSRTTTYGYDDNDRPVSTTGAVGTAVEVTSEVTYDDNGNVATATAPNGTEVEYTYTARNQVATTTLKDFVDDPVAGSSPRDVLLESRAYDPAGRLAEVTDALGRTTAHTYWLDDLLHRRTLLDYHDPDLATGQLSITPRDVVVEEHSYDAAGYETATATGGGSRLVTAGYDAAGYNSWVSVDPEVLNRWTAYEYDAAGNMLLDESGASGTGDTLRAEFTYDDASRMLSSTVLGDGADRFTSAVTRDQRGHVVSSVDARGYVANAPPDTDYVTDYVTDQAGRLTEALAPPVQVEENGAAPTTPRPSGEVGHNTFGELTHSRDARGQVTVTSYDTLGQVTQVAHPSYTAPGGSPVTPTEAWTYDDNGNVLTQTDARGEVTTAVYDRLDRLVAVTDPQVTGQPSAGVTRLIYDDAGNLTESVDQNGAWTLYAYDDRDQLWAESATERSPLGVFTTYYEHNDAGDVTRVLRPSNVGSGASADYAYNGAGDLVEVTDEAGKTTVLTYDHLGEVTSVTDPLGRETRYTYDRAGRLTTVAQYDASDTLLRTITAGYDPVGNPTSVIDPNGHTSTYTYDALNQPRTITVPVASGTSITTSAGYDAAGNRTRLTDGNGNATVFTYNSLGLAEKTIEPSTPAYPNLADRTWQVSYDAGGLATTLLEPGGVTRSSTYDELGRRTVETGSGGGAVGAARAVDYDLAGNLVEIDTPTGTQQFTYNDRNLVTTASGTGGSSNFVYDEDGRMVQRGDPGTWSNFSYDARGNLVAAGPAAAGGTRLYDYDDAGQLVEIDYDGGTGAIRTFDYDDLGRITADTLTGPGGTLRAQTYAYDDNDNLTSTTISPGGVAGAGTQTYAYDWADRLTSWTNQSSVTTTYGWDAAGNRTSVNATTSTFDARNRLTSDGTATYAYTARGTLSTRTAGATVTTTTFDAFNRLASHTAGPTTTSYTYDGLDRIARRNSTQNFVYSGLEKEPGIDGNSAYARDPAGQIIGTGSASGDWATLENLHGDIAAAFTIDGTALADSRSYDPFGVPIVAGDPNLRVGYQGSWTDPTTGLVNAQARWYDPATGTFLSRDTYPLPWTGTAADNRYNYAAANPLRYSDVTGNCPVCVAVVGAVAKGGKALYSGGKAAVQAAPKAVNTAKKAYNVGKKVVKEVAEEVVDRATDRDNGRDKSKDRDRDRDQDDESESPGKKESNDHSRRKESNSQSRAKSNRSSNSSGGGGGSRPAQQEYPRPEDVIHGPFYVNSNPLNGVGTEPDPGPRQEYSSPLEVNLGPTTDQTAGRQYQVQTCQDVTPGQCIGDYQPPPAGEQPAPASGESCAVPNSFDGDTEVLMADGTAKPIKDVDVGDRVLATDPETGRTEPHTVTDTIVGHGDKDLVDLTVATDAGPATIVATTGHPVWNETDDTWTDAGDLDPGDTLRQPDGTTTTVTAAVLYHRIQTVYNLTVDSLHTYYVLAGDTSVLVHNCGTQPSGGRDCACSNPTQGPGNAYSVAYETNLAPTSYPGVTRGEHFRESNQNLLNDMDADPNFDALMEGMIPGIRNAIQGTRGGALAESPSALGWTWHHHADVGRMQLVPMGQHSARGLFQAIFHPSRGGGFKIWG</sequence>
<dbReference type="Gene3D" id="2.170.16.10">
    <property type="entry name" value="Hedgehog/Intein (Hint) domain"/>
    <property type="match status" value="1"/>
</dbReference>
<comment type="caution">
    <text evidence="4">The sequence shown here is derived from an EMBL/GenBank/DDBJ whole genome shotgun (WGS) entry which is preliminary data.</text>
</comment>
<evidence type="ECO:0000256" key="1">
    <source>
        <dbReference type="ARBA" id="ARBA00022737"/>
    </source>
</evidence>
<dbReference type="Pfam" id="PF25023">
    <property type="entry name" value="TEN_YD-shell"/>
    <property type="match status" value="2"/>
</dbReference>
<evidence type="ECO:0000259" key="3">
    <source>
        <dbReference type="SMART" id="SM00306"/>
    </source>
</evidence>
<dbReference type="PROSITE" id="PS50818">
    <property type="entry name" value="INTEIN_C_TER"/>
    <property type="match status" value="1"/>
</dbReference>
<dbReference type="InterPro" id="IPR050708">
    <property type="entry name" value="T6SS_VgrG/RHS"/>
</dbReference>
<dbReference type="InterPro" id="IPR006530">
    <property type="entry name" value="YD"/>
</dbReference>
<keyword evidence="5" id="KW-1185">Reference proteome</keyword>
<dbReference type="CDD" id="cd00081">
    <property type="entry name" value="Hint"/>
    <property type="match status" value="1"/>
</dbReference>
<dbReference type="SUPFAM" id="SSF51294">
    <property type="entry name" value="Hedgehog/intein (Hint) domain"/>
    <property type="match status" value="1"/>
</dbReference>
<dbReference type="InterPro" id="IPR036844">
    <property type="entry name" value="Hint_dom_sf"/>
</dbReference>
<feature type="compositionally biased region" description="Basic and acidic residues" evidence="2">
    <location>
        <begin position="901"/>
        <end position="913"/>
    </location>
</feature>
<dbReference type="InterPro" id="IPR032869">
    <property type="entry name" value="WHH_dom_containing"/>
</dbReference>
<dbReference type="GO" id="GO:0005975">
    <property type="term" value="P:carbohydrate metabolic process"/>
    <property type="evidence" value="ECO:0007669"/>
    <property type="project" value="UniProtKB-ARBA"/>
</dbReference>
<protein>
    <submittedName>
        <fullName evidence="4">DNRLRE domain-containing protein</fullName>
    </submittedName>
</protein>
<dbReference type="InterPro" id="IPR056823">
    <property type="entry name" value="TEN-like_YD-shell"/>
</dbReference>
<feature type="region of interest" description="Disordered" evidence="2">
    <location>
        <begin position="1996"/>
        <end position="2030"/>
    </location>
</feature>
<evidence type="ECO:0000256" key="2">
    <source>
        <dbReference type="SAM" id="MobiDB-lite"/>
    </source>
</evidence>
<accession>A0A937RDB0</accession>
<gene>
    <name evidence="4" type="ORF">I7412_13590</name>
</gene>
<dbReference type="Pfam" id="PF05593">
    <property type="entry name" value="RHS_repeat"/>
    <property type="match status" value="5"/>
</dbReference>
<evidence type="ECO:0000313" key="4">
    <source>
        <dbReference type="EMBL" id="MBL7628162.1"/>
    </source>
</evidence>
<name>A0A937RDB0_9ACTN</name>